<keyword evidence="3" id="KW-1003">Cell membrane</keyword>
<dbReference type="PANTHER" id="PTHR33452:SF1">
    <property type="entry name" value="INNER MEMBRANE PROTEIN YPHA-RELATED"/>
    <property type="match status" value="1"/>
</dbReference>
<keyword evidence="4 7" id="KW-0812">Transmembrane</keyword>
<reference evidence="8 9" key="1">
    <citation type="submission" date="2018-07" db="EMBL/GenBank/DDBJ databases">
        <title>Motiliproteus coralliicola sp. nov., a bacterium isolated from Coral.</title>
        <authorList>
            <person name="Wang G."/>
        </authorList>
    </citation>
    <scope>NUCLEOTIDE SEQUENCE [LARGE SCALE GENOMIC DNA]</scope>
    <source>
        <strain evidence="8 9">C34</strain>
    </source>
</reference>
<comment type="subcellular location">
    <subcellularLocation>
        <location evidence="1">Cell membrane</location>
        <topology evidence="1">Multi-pass membrane protein</topology>
    </subcellularLocation>
</comment>
<keyword evidence="6 7" id="KW-0472">Membrane</keyword>
<evidence type="ECO:0000256" key="4">
    <source>
        <dbReference type="ARBA" id="ARBA00022692"/>
    </source>
</evidence>
<dbReference type="Pfam" id="PF07681">
    <property type="entry name" value="DoxX"/>
    <property type="match status" value="1"/>
</dbReference>
<evidence type="ECO:0000313" key="9">
    <source>
        <dbReference type="Proteomes" id="UP000253769"/>
    </source>
</evidence>
<feature type="transmembrane region" description="Helical" evidence="7">
    <location>
        <begin position="121"/>
        <end position="144"/>
    </location>
</feature>
<name>A0A369WVQ6_9GAMM</name>
<proteinExistence type="inferred from homology"/>
<dbReference type="PANTHER" id="PTHR33452">
    <property type="entry name" value="OXIDOREDUCTASE CATD-RELATED"/>
    <property type="match status" value="1"/>
</dbReference>
<evidence type="ECO:0000256" key="2">
    <source>
        <dbReference type="ARBA" id="ARBA00006679"/>
    </source>
</evidence>
<dbReference type="InterPro" id="IPR032808">
    <property type="entry name" value="DoxX"/>
</dbReference>
<feature type="transmembrane region" description="Helical" evidence="7">
    <location>
        <begin position="21"/>
        <end position="44"/>
    </location>
</feature>
<feature type="transmembrane region" description="Helical" evidence="7">
    <location>
        <begin position="93"/>
        <end position="109"/>
    </location>
</feature>
<keyword evidence="5 7" id="KW-1133">Transmembrane helix</keyword>
<dbReference type="RefSeq" id="WP_114694213.1">
    <property type="nucleotide sequence ID" value="NZ_QQOH01000001.1"/>
</dbReference>
<evidence type="ECO:0000256" key="1">
    <source>
        <dbReference type="ARBA" id="ARBA00004651"/>
    </source>
</evidence>
<comment type="caution">
    <text evidence="8">The sequence shown here is derived from an EMBL/GenBank/DDBJ whole genome shotgun (WGS) entry which is preliminary data.</text>
</comment>
<dbReference type="EMBL" id="QQOH01000001">
    <property type="protein sequence ID" value="RDE24626.1"/>
    <property type="molecule type" value="Genomic_DNA"/>
</dbReference>
<sequence>MRSMIGQLASFYWQSTQQLNYLQPIALLAARLYVAKVFFAAGLTKLQDWDTTLFLFEEEYSVPLLPFEWAAVLGTAGEILLPFLIVVGLGARFGALGLSIVNVVAVLSLEEIAPAAMGLHVIWGLLLAQVVVWGAGALSADAWLKSNLKVNEKAGQSAYS</sequence>
<dbReference type="GO" id="GO:0005886">
    <property type="term" value="C:plasma membrane"/>
    <property type="evidence" value="ECO:0007669"/>
    <property type="project" value="UniProtKB-SubCell"/>
</dbReference>
<feature type="transmembrane region" description="Helical" evidence="7">
    <location>
        <begin position="64"/>
        <end position="86"/>
    </location>
</feature>
<organism evidence="8 9">
    <name type="scientific">Motiliproteus coralliicola</name>
    <dbReference type="NCBI Taxonomy" id="2283196"/>
    <lineage>
        <taxon>Bacteria</taxon>
        <taxon>Pseudomonadati</taxon>
        <taxon>Pseudomonadota</taxon>
        <taxon>Gammaproteobacteria</taxon>
        <taxon>Oceanospirillales</taxon>
        <taxon>Oceanospirillaceae</taxon>
        <taxon>Motiliproteus</taxon>
    </lineage>
</organism>
<evidence type="ECO:0000256" key="7">
    <source>
        <dbReference type="SAM" id="Phobius"/>
    </source>
</evidence>
<accession>A0A369WVQ6</accession>
<protein>
    <submittedName>
        <fullName evidence="8">DoxX family protein</fullName>
    </submittedName>
</protein>
<evidence type="ECO:0000256" key="3">
    <source>
        <dbReference type="ARBA" id="ARBA00022475"/>
    </source>
</evidence>
<dbReference type="InterPro" id="IPR051907">
    <property type="entry name" value="DoxX-like_oxidoreductase"/>
</dbReference>
<dbReference type="AlphaFoldDB" id="A0A369WVQ6"/>
<gene>
    <name evidence="8" type="ORF">DV711_03290</name>
</gene>
<dbReference type="OrthoDB" id="121744at2"/>
<comment type="similarity">
    <text evidence="2">Belongs to the DoxX family.</text>
</comment>
<evidence type="ECO:0000256" key="5">
    <source>
        <dbReference type="ARBA" id="ARBA00022989"/>
    </source>
</evidence>
<evidence type="ECO:0000256" key="6">
    <source>
        <dbReference type="ARBA" id="ARBA00023136"/>
    </source>
</evidence>
<dbReference type="Proteomes" id="UP000253769">
    <property type="component" value="Unassembled WGS sequence"/>
</dbReference>
<keyword evidence="9" id="KW-1185">Reference proteome</keyword>
<evidence type="ECO:0000313" key="8">
    <source>
        <dbReference type="EMBL" id="RDE24626.1"/>
    </source>
</evidence>